<reference evidence="2" key="1">
    <citation type="journal article" date="2020" name="bioRxiv">
        <title>Comparative genomics of Chlamydomonas.</title>
        <authorList>
            <person name="Craig R.J."/>
            <person name="Hasan A.R."/>
            <person name="Ness R.W."/>
            <person name="Keightley P.D."/>
        </authorList>
    </citation>
    <scope>NUCLEOTIDE SEQUENCE</scope>
    <source>
        <strain evidence="2">CCAP 11/173</strain>
    </source>
</reference>
<dbReference type="PANTHER" id="PTHR36783">
    <property type="entry name" value="THYLAKOID LUMENAL 17.9 KDA PROTEIN, CHLOROPLASTIC"/>
    <property type="match status" value="1"/>
</dbReference>
<evidence type="ECO:0000313" key="3">
    <source>
        <dbReference type="Proteomes" id="UP000613740"/>
    </source>
</evidence>
<dbReference type="Proteomes" id="UP000613740">
    <property type="component" value="Unassembled WGS sequence"/>
</dbReference>
<protein>
    <submittedName>
        <fullName evidence="2">Uncharacterized protein</fullName>
    </submittedName>
</protein>
<comment type="caution">
    <text evidence="2">The sequence shown here is derived from an EMBL/GenBank/DDBJ whole genome shotgun (WGS) entry which is preliminary data.</text>
</comment>
<name>A0A835WNR7_9CHLO</name>
<dbReference type="InterPro" id="IPR037734">
    <property type="entry name" value="Thylakoid_lumenal_17.9"/>
</dbReference>
<keyword evidence="1" id="KW-0732">Signal</keyword>
<organism evidence="2 3">
    <name type="scientific">Chlamydomonas schloesseri</name>
    <dbReference type="NCBI Taxonomy" id="2026947"/>
    <lineage>
        <taxon>Eukaryota</taxon>
        <taxon>Viridiplantae</taxon>
        <taxon>Chlorophyta</taxon>
        <taxon>core chlorophytes</taxon>
        <taxon>Chlorophyceae</taxon>
        <taxon>CS clade</taxon>
        <taxon>Chlamydomonadales</taxon>
        <taxon>Chlamydomonadaceae</taxon>
        <taxon>Chlamydomonas</taxon>
    </lineage>
</organism>
<dbReference type="EMBL" id="JAEHOD010000010">
    <property type="protein sequence ID" value="KAG2450603.1"/>
    <property type="molecule type" value="Genomic_DNA"/>
</dbReference>
<evidence type="ECO:0000313" key="2">
    <source>
        <dbReference type="EMBL" id="KAG2450603.1"/>
    </source>
</evidence>
<dbReference type="AlphaFoldDB" id="A0A835WNR7"/>
<feature type="signal peptide" evidence="1">
    <location>
        <begin position="1"/>
        <end position="15"/>
    </location>
</feature>
<sequence>MSAALVLLPAGPALAGGDSNPYEDSKKTIMLGVTQQGTIRACQGNVNPNCVSTASTNELYTPAWRAPTRTAKEAAEVLERTVLARFPEWELVRSEEFEFGQYRAFTAPSLFGKDVMEFLIKDESVNNRNWEGDRDGPFVTYRSLAGSVKYIWPIQQPVSDLGAQKARMAELREALGWRVIGCELIECYDY</sequence>
<gene>
    <name evidence="2" type="ORF">HYH02_004443</name>
</gene>
<accession>A0A835WNR7</accession>
<keyword evidence="3" id="KW-1185">Reference proteome</keyword>
<proteinExistence type="predicted"/>
<feature type="chain" id="PRO_5032414644" evidence="1">
    <location>
        <begin position="16"/>
        <end position="190"/>
    </location>
</feature>
<dbReference type="OrthoDB" id="200029at2759"/>
<dbReference type="PANTHER" id="PTHR36783:SF2">
    <property type="entry name" value="THYLAKOID LUMENAL 17.9 KDA PROTEIN, CHLOROPLASTIC"/>
    <property type="match status" value="1"/>
</dbReference>
<evidence type="ECO:0000256" key="1">
    <source>
        <dbReference type="SAM" id="SignalP"/>
    </source>
</evidence>